<feature type="region of interest" description="Disordered" evidence="1">
    <location>
        <begin position="26"/>
        <end position="64"/>
    </location>
</feature>
<feature type="chain" id="PRO_5046684533" evidence="2">
    <location>
        <begin position="25"/>
        <end position="219"/>
    </location>
</feature>
<protein>
    <submittedName>
        <fullName evidence="3">Invasion associated locus B family protein</fullName>
    </submittedName>
</protein>
<evidence type="ECO:0000256" key="1">
    <source>
        <dbReference type="SAM" id="MobiDB-lite"/>
    </source>
</evidence>
<feature type="signal peptide" evidence="2">
    <location>
        <begin position="1"/>
        <end position="24"/>
    </location>
</feature>
<organism evidence="3 4">
    <name type="scientific">Sediminicoccus rosea</name>
    <dbReference type="NCBI Taxonomy" id="1225128"/>
    <lineage>
        <taxon>Bacteria</taxon>
        <taxon>Pseudomonadati</taxon>
        <taxon>Pseudomonadota</taxon>
        <taxon>Alphaproteobacteria</taxon>
        <taxon>Acetobacterales</taxon>
        <taxon>Roseomonadaceae</taxon>
        <taxon>Sediminicoccus</taxon>
    </lineage>
</organism>
<name>A0ABZ0PGS8_9PROT</name>
<dbReference type="InterPro" id="IPR010642">
    <property type="entry name" value="Invasion_prot_B"/>
</dbReference>
<evidence type="ECO:0000256" key="2">
    <source>
        <dbReference type="SAM" id="SignalP"/>
    </source>
</evidence>
<sequence>MASLPWNLLLAPALALGLVGAAQAQPARPAPQQAPAPAPAPTPAPAPAAAPAPSAPPAADLPDRTQANFGDWLMRCETQRPQGQPVLRVCETAIAMTDQRGQTIAQVVLGRIGRTDAYRMLVQLPVELRVDQAARLVLDPAATPAEAINLPFRLCSASRGGCFGETEALAPVLINRLRSRGEGQGRLDFRDSAGREVQILFSFRGFGQAMDALARETGG</sequence>
<keyword evidence="4" id="KW-1185">Reference proteome</keyword>
<keyword evidence="2" id="KW-0732">Signal</keyword>
<evidence type="ECO:0000313" key="4">
    <source>
        <dbReference type="Proteomes" id="UP001305521"/>
    </source>
</evidence>
<dbReference type="Proteomes" id="UP001305521">
    <property type="component" value="Chromosome"/>
</dbReference>
<accession>A0ABZ0PGS8</accession>
<feature type="compositionally biased region" description="Pro residues" evidence="1">
    <location>
        <begin position="28"/>
        <end position="56"/>
    </location>
</feature>
<proteinExistence type="predicted"/>
<dbReference type="Pfam" id="PF06776">
    <property type="entry name" value="IalB"/>
    <property type="match status" value="1"/>
</dbReference>
<gene>
    <name evidence="3" type="ORF">R9Z33_19860</name>
</gene>
<reference evidence="3 4" key="1">
    <citation type="submission" date="2023-11" db="EMBL/GenBank/DDBJ databases">
        <title>Arctic aerobic anoxygenic photoheterotroph Sediminicoccus rosea KRV36 adapts its photosynthesis to long days of polar summer.</title>
        <authorList>
            <person name="Tomasch J."/>
            <person name="Kopejtka K."/>
            <person name="Bily T."/>
            <person name="Gardiner A.T."/>
            <person name="Gardian Z."/>
            <person name="Shivaramu S."/>
            <person name="Koblizek M."/>
            <person name="Engelhardt F."/>
            <person name="Kaftan D."/>
        </authorList>
    </citation>
    <scope>NUCLEOTIDE SEQUENCE [LARGE SCALE GENOMIC DNA]</scope>
    <source>
        <strain evidence="3 4">R-30</strain>
    </source>
</reference>
<dbReference type="InterPro" id="IPR038696">
    <property type="entry name" value="IalB_sf"/>
</dbReference>
<dbReference type="Gene3D" id="2.60.40.1880">
    <property type="entry name" value="Invasion associated locus B (IalB) protein"/>
    <property type="match status" value="1"/>
</dbReference>
<dbReference type="EMBL" id="CP137852">
    <property type="protein sequence ID" value="WPB84340.1"/>
    <property type="molecule type" value="Genomic_DNA"/>
</dbReference>
<dbReference type="RefSeq" id="WP_318648297.1">
    <property type="nucleotide sequence ID" value="NZ_CP137852.1"/>
</dbReference>
<evidence type="ECO:0000313" key="3">
    <source>
        <dbReference type="EMBL" id="WPB84340.1"/>
    </source>
</evidence>